<proteinExistence type="predicted"/>
<reference evidence="2" key="1">
    <citation type="submission" date="2000-06" db="EMBL/GenBank/DDBJ databases">
        <title>Regulation of ornithine transcarbamoylase from Neurospora crassa.</title>
        <authorList>
            <person name="Turner G.E."/>
            <person name="Molds T.L."/>
            <person name="Weiss R.L."/>
        </authorList>
    </citation>
    <scope>NUCLEOTIDE SEQUENCE</scope>
</reference>
<dbReference type="EMBL" id="AF276892">
    <property type="protein sequence ID" value="AAF81597.1"/>
    <property type="molecule type" value="Genomic_DNA"/>
</dbReference>
<organism evidence="2">
    <name type="scientific">Neurospora crassa</name>
    <dbReference type="NCBI Taxonomy" id="5141"/>
    <lineage>
        <taxon>Eukaryota</taxon>
        <taxon>Fungi</taxon>
        <taxon>Dikarya</taxon>
        <taxon>Ascomycota</taxon>
        <taxon>Pezizomycotina</taxon>
        <taxon>Sordariomycetes</taxon>
        <taxon>Sordariomycetidae</taxon>
        <taxon>Sordariales</taxon>
        <taxon>Sordariaceae</taxon>
        <taxon>Neurospora</taxon>
    </lineage>
</organism>
<accession>Q9P441</accession>
<dbReference type="AlphaFoldDB" id="Q9P441"/>
<name>Q9P441_NEUCS</name>
<evidence type="ECO:0000313" key="2">
    <source>
        <dbReference type="EMBL" id="AAF81597.1"/>
    </source>
</evidence>
<evidence type="ECO:0000256" key="1">
    <source>
        <dbReference type="SAM" id="MobiDB-lite"/>
    </source>
</evidence>
<protein>
    <submittedName>
        <fullName evidence="2">Uncharacterized protein</fullName>
    </submittedName>
</protein>
<sequence length="103" mass="10729">MIGPAVPACVLVCVTSGAGTRKETLCPGGSRVAWDRDRCACSPRRLHPNSQWMDDGRLNGMPLGGGATPNLEKPSPASGLPEAPDTPPACPVVVWSEAQVTNH</sequence>
<feature type="region of interest" description="Disordered" evidence="1">
    <location>
        <begin position="50"/>
        <end position="90"/>
    </location>
</feature>